<organism evidence="9">
    <name type="scientific">Solanum chilense</name>
    <name type="common">Tomato</name>
    <name type="synonym">Lycopersicon chilense</name>
    <dbReference type="NCBI Taxonomy" id="4083"/>
    <lineage>
        <taxon>Eukaryota</taxon>
        <taxon>Viridiplantae</taxon>
        <taxon>Streptophyta</taxon>
        <taxon>Embryophyta</taxon>
        <taxon>Tracheophyta</taxon>
        <taxon>Spermatophyta</taxon>
        <taxon>Magnoliopsida</taxon>
        <taxon>eudicotyledons</taxon>
        <taxon>Gunneridae</taxon>
        <taxon>Pentapetalae</taxon>
        <taxon>asterids</taxon>
        <taxon>lamiids</taxon>
        <taxon>Solanales</taxon>
        <taxon>Solanaceae</taxon>
        <taxon>Solanoideae</taxon>
        <taxon>Solaneae</taxon>
        <taxon>Solanum</taxon>
        <taxon>Solanum subgen. Lycopersicon</taxon>
    </lineage>
</organism>
<evidence type="ECO:0000256" key="5">
    <source>
        <dbReference type="ARBA" id="ARBA00023034"/>
    </source>
</evidence>
<evidence type="ECO:0000256" key="4">
    <source>
        <dbReference type="ARBA" id="ARBA00022927"/>
    </source>
</evidence>
<keyword evidence="4" id="KW-0653">Protein transport</keyword>
<feature type="region of interest" description="Disordered" evidence="7">
    <location>
        <begin position="1"/>
        <end position="42"/>
    </location>
</feature>
<evidence type="ECO:0000256" key="3">
    <source>
        <dbReference type="ARBA" id="ARBA00022448"/>
    </source>
</evidence>
<feature type="compositionally biased region" description="Polar residues" evidence="7">
    <location>
        <begin position="18"/>
        <end position="27"/>
    </location>
</feature>
<accession>A0A6N2CDN0</accession>
<dbReference type="InterPro" id="IPR039745">
    <property type="entry name" value="Vps54"/>
</dbReference>
<dbReference type="GO" id="GO:0019905">
    <property type="term" value="F:syntaxin binding"/>
    <property type="evidence" value="ECO:0007669"/>
    <property type="project" value="TreeGrafter"/>
</dbReference>
<dbReference type="PANTHER" id="PTHR12965:SF0">
    <property type="entry name" value="VACUOLAR PROTEIN SORTING-ASSOCIATED PROTEIN 54"/>
    <property type="match status" value="1"/>
</dbReference>
<comment type="similarity">
    <text evidence="2">Belongs to the VPS54 family.</text>
</comment>
<keyword evidence="6" id="KW-0175">Coiled coil</keyword>
<feature type="region of interest" description="Disordered" evidence="7">
    <location>
        <begin position="701"/>
        <end position="726"/>
    </location>
</feature>
<dbReference type="AlphaFoldDB" id="A0A6N2CDN0"/>
<dbReference type="GO" id="GO:0000938">
    <property type="term" value="C:GARP complex"/>
    <property type="evidence" value="ECO:0007669"/>
    <property type="project" value="InterPro"/>
</dbReference>
<evidence type="ECO:0000313" key="9">
    <source>
        <dbReference type="EMBL" id="TMX05767.1"/>
    </source>
</evidence>
<dbReference type="GO" id="GO:0042147">
    <property type="term" value="P:retrograde transport, endosome to Golgi"/>
    <property type="evidence" value="ECO:0007669"/>
    <property type="project" value="InterPro"/>
</dbReference>
<proteinExistence type="inferred from homology"/>
<dbReference type="Gene3D" id="6.10.250.860">
    <property type="match status" value="1"/>
</dbReference>
<feature type="compositionally biased region" description="Polar residues" evidence="7">
    <location>
        <begin position="711"/>
        <end position="721"/>
    </location>
</feature>
<keyword evidence="3" id="KW-0813">Transport</keyword>
<feature type="compositionally biased region" description="Low complexity" evidence="7">
    <location>
        <begin position="1"/>
        <end position="17"/>
    </location>
</feature>
<dbReference type="GO" id="GO:0005829">
    <property type="term" value="C:cytosol"/>
    <property type="evidence" value="ECO:0007669"/>
    <property type="project" value="GOC"/>
</dbReference>
<evidence type="ECO:0000256" key="2">
    <source>
        <dbReference type="ARBA" id="ARBA00009150"/>
    </source>
</evidence>
<evidence type="ECO:0000256" key="6">
    <source>
        <dbReference type="ARBA" id="ARBA00023054"/>
    </source>
</evidence>
<sequence>MDSQPSPSSGRFESSPSTINNTPFLTKSISDASSSSPHSQSLASILNNPHAGKSDGFWWWSTSSSIPTPDFLPLSTLPKPGSETRVPDFQSYLSSISDPYARFHDIQQHARFESLEHQDDQNALVACLKEVPALYFKEDFELEDGATFKAACPFRTTPENLVTQEKLSQYLDVVELHLVREISLRSNSFFEAQGQLEDLNSKIVQGCDRIRELKETIKLLDDNLVGSARKVQELNVQRSELISHQDKLNLILYVNQALSTLKLLVASADCAGALDVIDDLQHLLDGDELAGLHCFRHVRDQLAASIDSINSILSAEFMRISIHGAGSVDALSTSKFKVQKTISMNGEGHEVKLDEEDTYNLRDRLLPFVIGLLRTAKLPAVLRIYHDTLTADMKTAIKMAVEELLRVLGAQPMDSDFVAGERAVDADGGSSSLASRLRSLSPECFVHLLKAVFLIVQAHLAQASEVKRAIEWILCHLDGHYAADSVAAAIALGAAASETAHETVNQVNSSLQLSVQRNSSKVSSAHGNGNEGITSSTLSRNFRADVLRENAEAVFAACDAAHGRWAKILGVRSPIHPRLRLQEFLNVYNITQEFITATEKIGGRLGYSIRGTLQSQAKAFIDFQHESRMAKMRAILDQENWAEIDVPDEFQTIVTSLFCSESETRELADEVSADIAPSSPKMVLGSDGSPTAEVRLQKISQNAEHTDSTPRSESTAQSNETNSRERGKSSARLLFFRGVGYHMVNCGLILVKMLSECIEMNNSLPGLSSEVVHRVVEILKLFNTRTCQLVLGAGAMQVSGLKSITSKHLALASQVISFTYTIIPELKRILFLKVPETRKGLLILEVDRVAQDYKVHRDEIHSKLVQIMRERLLVHLRGLPQIVDSWNRPENADTQPSQFARSITKEVGLLQRVLSRTLHELDVQAIFRQVVIIFHSQISEAFSHLDISSEHAKKRMYCDVQHILACIRSLPSDSKSNPPNWGQLDEFVAKNFGEEVGQ</sequence>
<keyword evidence="5" id="KW-0333">Golgi apparatus</keyword>
<dbReference type="GO" id="GO:0015031">
    <property type="term" value="P:protein transport"/>
    <property type="evidence" value="ECO:0007669"/>
    <property type="project" value="UniProtKB-KW"/>
</dbReference>
<dbReference type="EMBL" id="RXGB01000012">
    <property type="protein sequence ID" value="TMX05767.1"/>
    <property type="molecule type" value="Genomic_DNA"/>
</dbReference>
<evidence type="ECO:0000256" key="1">
    <source>
        <dbReference type="ARBA" id="ARBA00004601"/>
    </source>
</evidence>
<protein>
    <recommendedName>
        <fullName evidence="8">Vacuolar protein sorting-associated protein 54 C-terminal domain-containing protein</fullName>
    </recommendedName>
</protein>
<name>A0A6N2CDN0_SOLCI</name>
<dbReference type="GO" id="GO:0006896">
    <property type="term" value="P:Golgi to vacuole transport"/>
    <property type="evidence" value="ECO:0007669"/>
    <property type="project" value="TreeGrafter"/>
</dbReference>
<comment type="caution">
    <text evidence="9">The sequence shown here is derived from an EMBL/GenBank/DDBJ whole genome shotgun (WGS) entry which is preliminary data.</text>
</comment>
<dbReference type="Pfam" id="PF07928">
    <property type="entry name" value="Vps54"/>
    <property type="match status" value="1"/>
</dbReference>
<evidence type="ECO:0000259" key="8">
    <source>
        <dbReference type="Pfam" id="PF07928"/>
    </source>
</evidence>
<feature type="domain" description="Vacuolar protein sorting-associated protein 54 C-terminal" evidence="8">
    <location>
        <begin position="741"/>
        <end position="871"/>
    </location>
</feature>
<dbReference type="InterPro" id="IPR012501">
    <property type="entry name" value="Vps54_C"/>
</dbReference>
<reference evidence="9" key="1">
    <citation type="submission" date="2019-05" db="EMBL/GenBank/DDBJ databases">
        <title>The de novo reference genome and transcriptome assemblies of the wild tomato species Solanum chilense.</title>
        <authorList>
            <person name="Stam R."/>
            <person name="Nosenko T."/>
            <person name="Hoerger A.C."/>
            <person name="Stephan W."/>
            <person name="Seidel M.A."/>
            <person name="Kuhn J.M.M."/>
            <person name="Haberer G."/>
            <person name="Tellier A."/>
        </authorList>
    </citation>
    <scope>NUCLEOTIDE SEQUENCE</scope>
    <source>
        <tissue evidence="9">Mature leaves</tissue>
    </source>
</reference>
<dbReference type="PANTHER" id="PTHR12965">
    <property type="entry name" value="VACUOLAR PROTEIN SORTING 54"/>
    <property type="match status" value="1"/>
</dbReference>
<feature type="compositionally biased region" description="Low complexity" evidence="7">
    <location>
        <begin position="28"/>
        <end position="42"/>
    </location>
</feature>
<evidence type="ECO:0000256" key="7">
    <source>
        <dbReference type="SAM" id="MobiDB-lite"/>
    </source>
</evidence>
<gene>
    <name evidence="9" type="ORF">EJD97_001802</name>
</gene>
<comment type="subcellular location">
    <subcellularLocation>
        <location evidence="1">Golgi apparatus</location>
        <location evidence="1">trans-Golgi network</location>
    </subcellularLocation>
</comment>